<evidence type="ECO:0000313" key="2">
    <source>
        <dbReference type="Proteomes" id="UP000011116"/>
    </source>
</evidence>
<dbReference type="Gramene" id="HORVU.MOREX.r3.4HG0361250.1">
    <property type="protein sequence ID" value="HORVU.MOREX.r3.4HG0361250.1.CDS1"/>
    <property type="gene ID" value="HORVU.MOREX.r3.4HG0361250"/>
</dbReference>
<dbReference type="EnsemblPlants" id="HORVU.MOREX.r3.4HG0361250.1">
    <property type="protein sequence ID" value="HORVU.MOREX.r3.4HG0361250.1.CDS1"/>
    <property type="gene ID" value="HORVU.MOREX.r3.4HG0361250"/>
</dbReference>
<reference evidence="1" key="3">
    <citation type="submission" date="2022-01" db="UniProtKB">
        <authorList>
            <consortium name="EnsemblPlants"/>
        </authorList>
    </citation>
    <scope>IDENTIFICATION</scope>
    <source>
        <strain evidence="1">subsp. vulgare</strain>
    </source>
</reference>
<organism evidence="1 2">
    <name type="scientific">Hordeum vulgare subsp. vulgare</name>
    <name type="common">Domesticated barley</name>
    <dbReference type="NCBI Taxonomy" id="112509"/>
    <lineage>
        <taxon>Eukaryota</taxon>
        <taxon>Viridiplantae</taxon>
        <taxon>Streptophyta</taxon>
        <taxon>Embryophyta</taxon>
        <taxon>Tracheophyta</taxon>
        <taxon>Spermatophyta</taxon>
        <taxon>Magnoliopsida</taxon>
        <taxon>Liliopsida</taxon>
        <taxon>Poales</taxon>
        <taxon>Poaceae</taxon>
        <taxon>BOP clade</taxon>
        <taxon>Pooideae</taxon>
        <taxon>Triticodae</taxon>
        <taxon>Triticeae</taxon>
        <taxon>Hordeinae</taxon>
        <taxon>Hordeum</taxon>
    </lineage>
</organism>
<reference evidence="1" key="2">
    <citation type="submission" date="2020-10" db="EMBL/GenBank/DDBJ databases">
        <authorList>
            <person name="Scholz U."/>
            <person name="Mascher M."/>
            <person name="Fiebig A."/>
        </authorList>
    </citation>
    <scope>NUCLEOTIDE SEQUENCE [LARGE SCALE GENOMIC DNA]</scope>
    <source>
        <strain evidence="1">cv. Morex</strain>
    </source>
</reference>
<accession>A0A8I6XBM4</accession>
<dbReference type="AlphaFoldDB" id="A0A8I6XBM4"/>
<name>A0A8I6XBM4_HORVV</name>
<keyword evidence="2" id="KW-1185">Reference proteome</keyword>
<protein>
    <submittedName>
        <fullName evidence="1">Uncharacterized protein</fullName>
    </submittedName>
</protein>
<proteinExistence type="predicted"/>
<dbReference type="Proteomes" id="UP000011116">
    <property type="component" value="Chromosome 4H"/>
</dbReference>
<sequence>MHSLSKTWLSLAMLKPRFSSCLYSCHSAQPSHKNWTQKSMQGDAFKFYCDRIAECLVHEYNQVQPTHARQTYRVPFFMQHDENKETQPQRCMIFMLQPKHEF</sequence>
<reference evidence="2" key="1">
    <citation type="journal article" date="2012" name="Nature">
        <title>A physical, genetic and functional sequence assembly of the barley genome.</title>
        <authorList>
            <consortium name="The International Barley Genome Sequencing Consortium"/>
            <person name="Mayer K.F."/>
            <person name="Waugh R."/>
            <person name="Brown J.W."/>
            <person name="Schulman A."/>
            <person name="Langridge P."/>
            <person name="Platzer M."/>
            <person name="Fincher G.B."/>
            <person name="Muehlbauer G.J."/>
            <person name="Sato K."/>
            <person name="Close T.J."/>
            <person name="Wise R.P."/>
            <person name="Stein N."/>
        </authorList>
    </citation>
    <scope>NUCLEOTIDE SEQUENCE [LARGE SCALE GENOMIC DNA]</scope>
    <source>
        <strain evidence="2">cv. Morex</strain>
    </source>
</reference>
<evidence type="ECO:0000313" key="1">
    <source>
        <dbReference type="EnsemblPlants" id="HORVU.MOREX.r3.4HG0361250.1.CDS1"/>
    </source>
</evidence>